<keyword evidence="3" id="KW-1185">Reference proteome</keyword>
<reference evidence="2 3" key="1">
    <citation type="submission" date="2024-04" db="EMBL/GenBank/DDBJ databases">
        <title>Phyllosticta paracitricarpa is synonymous to the EU quarantine fungus P. citricarpa based on phylogenomic analyses.</title>
        <authorList>
            <consortium name="Lawrence Berkeley National Laboratory"/>
            <person name="Van Ingen-Buijs V.A."/>
            <person name="Van Westerhoven A.C."/>
            <person name="Haridas S."/>
            <person name="Skiadas P."/>
            <person name="Martin F."/>
            <person name="Groenewald J.Z."/>
            <person name="Crous P.W."/>
            <person name="Seidl M.F."/>
        </authorList>
    </citation>
    <scope>NUCLEOTIDE SEQUENCE [LARGE SCALE GENOMIC DNA]</scope>
    <source>
        <strain evidence="2 3">CBS 123374</strain>
    </source>
</reference>
<protein>
    <submittedName>
        <fullName evidence="2">Uncharacterized protein</fullName>
    </submittedName>
</protein>
<proteinExistence type="predicted"/>
<accession>A0ABR1YUH1</accession>
<comment type="caution">
    <text evidence="2">The sequence shown here is derived from an EMBL/GenBank/DDBJ whole genome shotgun (WGS) entry which is preliminary data.</text>
</comment>
<evidence type="ECO:0000313" key="2">
    <source>
        <dbReference type="EMBL" id="KAK8238615.1"/>
    </source>
</evidence>
<name>A0ABR1YUH1_9PEZI</name>
<feature type="region of interest" description="Disordered" evidence="1">
    <location>
        <begin position="1"/>
        <end position="20"/>
    </location>
</feature>
<sequence>MASAQLDAPPPPPTPPSWPVIVVQSSDTRHARGRTSSKRSTFPFHDMAVPPRPHNLPLTDPPIPVTHQPQTSGFSACVVVTWQQPARQPASHGQRTKVLHPVTTAAGCCRNARTRSGRTKRAAAIYLRDACRGLSASLPPRLALDCRVLPLSDSQSHSLQSGLFCTRRRDCPSPGDACCLLACCCCRPVPSGGQAPLSTTPRCACSMDAAHLPRAALIPMPIPNPNPPSPISMPNQQSVPNVTRAFLFSLSLFSR</sequence>
<feature type="region of interest" description="Disordered" evidence="1">
    <location>
        <begin position="26"/>
        <end position="50"/>
    </location>
</feature>
<gene>
    <name evidence="2" type="ORF">HDK90DRAFT_231593</name>
</gene>
<feature type="compositionally biased region" description="Pro residues" evidence="1">
    <location>
        <begin position="8"/>
        <end position="18"/>
    </location>
</feature>
<evidence type="ECO:0000313" key="3">
    <source>
        <dbReference type="Proteomes" id="UP001492380"/>
    </source>
</evidence>
<dbReference type="Proteomes" id="UP001492380">
    <property type="component" value="Unassembled WGS sequence"/>
</dbReference>
<organism evidence="2 3">
    <name type="scientific">Phyllosticta capitalensis</name>
    <dbReference type="NCBI Taxonomy" id="121624"/>
    <lineage>
        <taxon>Eukaryota</taxon>
        <taxon>Fungi</taxon>
        <taxon>Dikarya</taxon>
        <taxon>Ascomycota</taxon>
        <taxon>Pezizomycotina</taxon>
        <taxon>Dothideomycetes</taxon>
        <taxon>Dothideomycetes incertae sedis</taxon>
        <taxon>Botryosphaeriales</taxon>
        <taxon>Phyllostictaceae</taxon>
        <taxon>Phyllosticta</taxon>
    </lineage>
</organism>
<dbReference type="EMBL" id="JBBWRZ010000004">
    <property type="protein sequence ID" value="KAK8238615.1"/>
    <property type="molecule type" value="Genomic_DNA"/>
</dbReference>
<evidence type="ECO:0000256" key="1">
    <source>
        <dbReference type="SAM" id="MobiDB-lite"/>
    </source>
</evidence>